<dbReference type="EMBL" id="GL348713">
    <property type="protein sequence ID" value="EFH68526.1"/>
    <property type="molecule type" value="Genomic_DNA"/>
</dbReference>
<dbReference type="Gramene" id="scaffold_100483.1">
    <property type="protein sequence ID" value="scaffold_100483.1"/>
    <property type="gene ID" value="scaffold_100483.1"/>
</dbReference>
<dbReference type="HOGENOM" id="CLU_691430_0_0_1"/>
<accession>D7KEB2</accession>
<reference evidence="3" key="1">
    <citation type="journal article" date="2011" name="Nat. Genet.">
        <title>The Arabidopsis lyrata genome sequence and the basis of rapid genome size change.</title>
        <authorList>
            <person name="Hu T.T."/>
            <person name="Pattyn P."/>
            <person name="Bakker E.G."/>
            <person name="Cao J."/>
            <person name="Cheng J.-F."/>
            <person name="Clark R.M."/>
            <person name="Fahlgren N."/>
            <person name="Fawcett J.A."/>
            <person name="Grimwood J."/>
            <person name="Gundlach H."/>
            <person name="Haberer G."/>
            <person name="Hollister J.D."/>
            <person name="Ossowski S."/>
            <person name="Ottilar R.P."/>
            <person name="Salamov A.A."/>
            <person name="Schneeberger K."/>
            <person name="Spannagl M."/>
            <person name="Wang X."/>
            <person name="Yang L."/>
            <person name="Nasrallah M.E."/>
            <person name="Bergelson J."/>
            <person name="Carrington J.C."/>
            <person name="Gaut B.S."/>
            <person name="Schmutz J."/>
            <person name="Mayer K.F.X."/>
            <person name="Van de Peer Y."/>
            <person name="Grigoriev I.V."/>
            <person name="Nordborg M."/>
            <person name="Weigel D."/>
            <person name="Guo Y.-L."/>
        </authorList>
    </citation>
    <scope>NUCLEOTIDE SEQUENCE [LARGE SCALE GENOMIC DNA]</scope>
    <source>
        <strain evidence="3">cv. MN47</strain>
    </source>
</reference>
<evidence type="ECO:0000313" key="2">
    <source>
        <dbReference type="EMBL" id="EFH68526.1"/>
    </source>
</evidence>
<keyword evidence="3" id="KW-1185">Reference proteome</keyword>
<dbReference type="OrthoDB" id="1135650at2759"/>
<sequence length="399" mass="46387">MEVPQVPQAYRRKISLLEKAVKLFWLRFFQERSDFRAFALTQTDHFPPSFIDRLIVRLDRAGWPRPLDSGYEIPRKIVARLVALFADPDPDQFLCSIYDLEKRVKKRADRERKKLLAIAMEVPQAYRRETSLLENAVELFWDRFFPERSFFRAFALTQTDQFPPSFIDRLIEGLNRVRWTRHLDPGYEIPRKIMARLVALFADPDQYICSIYDLEKRVKKKADKKRKKLSAIPPWDLSVIEKSIHQFWVTFSSLDGADLRSFAESQANNFPHNYIAEFLDRLKRAGWSQPSDSDNKLPLKLMSRLASSMCKAPEMVDDCFSLVMRMEAEMEAEVRRAEAEKIAAEAQLRRQESDAAAAAVAARKKAEKAEKSAQEKARKRIAREKNNLNRIGAKSLGLQ</sequence>
<dbReference type="AlphaFoldDB" id="D7KEB2"/>
<protein>
    <submittedName>
        <fullName evidence="2">Predicted protein</fullName>
    </submittedName>
</protein>
<feature type="region of interest" description="Disordered" evidence="1">
    <location>
        <begin position="366"/>
        <end position="399"/>
    </location>
</feature>
<feature type="compositionally biased region" description="Basic and acidic residues" evidence="1">
    <location>
        <begin position="367"/>
        <end position="376"/>
    </location>
</feature>
<name>D7KEB2_ARALL</name>
<dbReference type="Proteomes" id="UP000008694">
    <property type="component" value="Unassembled WGS sequence"/>
</dbReference>
<gene>
    <name evidence="2" type="ORF">ARALYDRAFT_887689</name>
</gene>
<evidence type="ECO:0000256" key="1">
    <source>
        <dbReference type="SAM" id="MobiDB-lite"/>
    </source>
</evidence>
<proteinExistence type="predicted"/>
<dbReference type="KEGG" id="aly:9325598"/>
<organism evidence="3">
    <name type="scientific">Arabidopsis lyrata subsp. lyrata</name>
    <name type="common">Lyre-leaved rock-cress</name>
    <dbReference type="NCBI Taxonomy" id="81972"/>
    <lineage>
        <taxon>Eukaryota</taxon>
        <taxon>Viridiplantae</taxon>
        <taxon>Streptophyta</taxon>
        <taxon>Embryophyta</taxon>
        <taxon>Tracheophyta</taxon>
        <taxon>Spermatophyta</taxon>
        <taxon>Magnoliopsida</taxon>
        <taxon>eudicotyledons</taxon>
        <taxon>Gunneridae</taxon>
        <taxon>Pentapetalae</taxon>
        <taxon>rosids</taxon>
        <taxon>malvids</taxon>
        <taxon>Brassicales</taxon>
        <taxon>Brassicaceae</taxon>
        <taxon>Camelineae</taxon>
        <taxon>Arabidopsis</taxon>
    </lineage>
</organism>
<evidence type="ECO:0000313" key="3">
    <source>
        <dbReference type="Proteomes" id="UP000008694"/>
    </source>
</evidence>